<organism evidence="2 3">
    <name type="scientific">Zophobas morio</name>
    <dbReference type="NCBI Taxonomy" id="2755281"/>
    <lineage>
        <taxon>Eukaryota</taxon>
        <taxon>Metazoa</taxon>
        <taxon>Ecdysozoa</taxon>
        <taxon>Arthropoda</taxon>
        <taxon>Hexapoda</taxon>
        <taxon>Insecta</taxon>
        <taxon>Pterygota</taxon>
        <taxon>Neoptera</taxon>
        <taxon>Endopterygota</taxon>
        <taxon>Coleoptera</taxon>
        <taxon>Polyphaga</taxon>
        <taxon>Cucujiformia</taxon>
        <taxon>Tenebrionidae</taxon>
        <taxon>Zophobas</taxon>
    </lineage>
</organism>
<dbReference type="AlphaFoldDB" id="A0AA38IB06"/>
<dbReference type="Proteomes" id="UP001168821">
    <property type="component" value="Unassembled WGS sequence"/>
</dbReference>
<evidence type="ECO:0008006" key="4">
    <source>
        <dbReference type="Google" id="ProtNLM"/>
    </source>
</evidence>
<keyword evidence="1" id="KW-0732">Signal</keyword>
<feature type="chain" id="PRO_5041426422" description="Protein quiver" evidence="1">
    <location>
        <begin position="19"/>
        <end position="113"/>
    </location>
</feature>
<reference evidence="2" key="1">
    <citation type="journal article" date="2023" name="G3 (Bethesda)">
        <title>Whole genome assemblies of Zophobas morio and Tenebrio molitor.</title>
        <authorList>
            <person name="Kaur S."/>
            <person name="Stinson S.A."/>
            <person name="diCenzo G.C."/>
        </authorList>
    </citation>
    <scope>NUCLEOTIDE SEQUENCE</scope>
    <source>
        <strain evidence="2">QUZm001</strain>
    </source>
</reference>
<protein>
    <recommendedName>
        <fullName evidence="4">Protein quiver</fullName>
    </recommendedName>
</protein>
<dbReference type="EMBL" id="JALNTZ010000005">
    <property type="protein sequence ID" value="KAJ3651086.1"/>
    <property type="molecule type" value="Genomic_DNA"/>
</dbReference>
<dbReference type="SUPFAM" id="SSF57302">
    <property type="entry name" value="Snake toxin-like"/>
    <property type="match status" value="1"/>
</dbReference>
<name>A0AA38IB06_9CUCU</name>
<proteinExistence type="predicted"/>
<gene>
    <name evidence="2" type="ORF">Zmor_017147</name>
</gene>
<sequence>MKFFVLCFIAVLLHTGLTLVCFSCQQSYRTRTACSTTLPNDMVEECSETNAMCVQAVEWFQNGSLQLVRRACWSGDFCKNYTKQGQLKQCKTCTTDRCNNQVLYDPIAPPQCS</sequence>
<evidence type="ECO:0000313" key="2">
    <source>
        <dbReference type="EMBL" id="KAJ3651086.1"/>
    </source>
</evidence>
<evidence type="ECO:0000313" key="3">
    <source>
        <dbReference type="Proteomes" id="UP001168821"/>
    </source>
</evidence>
<keyword evidence="3" id="KW-1185">Reference proteome</keyword>
<accession>A0AA38IB06</accession>
<dbReference type="InterPro" id="IPR045860">
    <property type="entry name" value="Snake_toxin-like_sf"/>
</dbReference>
<comment type="caution">
    <text evidence="2">The sequence shown here is derived from an EMBL/GenBank/DDBJ whole genome shotgun (WGS) entry which is preliminary data.</text>
</comment>
<evidence type="ECO:0000256" key="1">
    <source>
        <dbReference type="SAM" id="SignalP"/>
    </source>
</evidence>
<feature type="signal peptide" evidence="1">
    <location>
        <begin position="1"/>
        <end position="18"/>
    </location>
</feature>